<name>A0ABV0PR14_9TELE</name>
<dbReference type="Gene3D" id="1.20.5.190">
    <property type="match status" value="1"/>
</dbReference>
<comment type="caution">
    <text evidence="2">The sequence shown here is derived from an EMBL/GenBank/DDBJ whole genome shotgun (WGS) entry which is preliminary data.</text>
</comment>
<dbReference type="Pfam" id="PF00612">
    <property type="entry name" value="IQ"/>
    <property type="match status" value="3"/>
</dbReference>
<dbReference type="InterPro" id="IPR000857">
    <property type="entry name" value="MyTH4_dom"/>
</dbReference>
<keyword evidence="3" id="KW-1185">Reference proteome</keyword>
<dbReference type="SMART" id="SM00139">
    <property type="entry name" value="MyTH4"/>
    <property type="match status" value="1"/>
</dbReference>
<dbReference type="Gene3D" id="6.20.240.20">
    <property type="match status" value="1"/>
</dbReference>
<dbReference type="InterPro" id="IPR000048">
    <property type="entry name" value="IQ_motif_EF-hand-BS"/>
</dbReference>
<dbReference type="Gene3D" id="1.25.40.530">
    <property type="entry name" value="MyTH4 domain"/>
    <property type="match status" value="1"/>
</dbReference>
<organism evidence="2 3">
    <name type="scientific">Goodea atripinnis</name>
    <dbReference type="NCBI Taxonomy" id="208336"/>
    <lineage>
        <taxon>Eukaryota</taxon>
        <taxon>Metazoa</taxon>
        <taxon>Chordata</taxon>
        <taxon>Craniata</taxon>
        <taxon>Vertebrata</taxon>
        <taxon>Euteleostomi</taxon>
        <taxon>Actinopterygii</taxon>
        <taxon>Neopterygii</taxon>
        <taxon>Teleostei</taxon>
        <taxon>Neoteleostei</taxon>
        <taxon>Acanthomorphata</taxon>
        <taxon>Ovalentaria</taxon>
        <taxon>Atherinomorphae</taxon>
        <taxon>Cyprinodontiformes</taxon>
        <taxon>Goodeidae</taxon>
        <taxon>Goodea</taxon>
    </lineage>
</organism>
<accession>A0ABV0PR14</accession>
<reference evidence="2 3" key="1">
    <citation type="submission" date="2021-06" db="EMBL/GenBank/DDBJ databases">
        <authorList>
            <person name="Palmer J.M."/>
        </authorList>
    </citation>
    <scope>NUCLEOTIDE SEQUENCE [LARGE SCALE GENOMIC DNA]</scope>
    <source>
        <strain evidence="2 3">GA_2019</strain>
        <tissue evidence="2">Muscle</tissue>
    </source>
</reference>
<dbReference type="PANTHER" id="PTHR22692">
    <property type="entry name" value="MYOSIN VII, XV"/>
    <property type="match status" value="1"/>
</dbReference>
<dbReference type="InterPro" id="IPR038185">
    <property type="entry name" value="MyTH4_dom_sf"/>
</dbReference>
<dbReference type="PROSITE" id="PS50096">
    <property type="entry name" value="IQ"/>
    <property type="match status" value="2"/>
</dbReference>
<dbReference type="InterPro" id="IPR051567">
    <property type="entry name" value="Unconventional_Myosin_ATPase"/>
</dbReference>
<dbReference type="PROSITE" id="PS51016">
    <property type="entry name" value="MYTH4"/>
    <property type="match status" value="1"/>
</dbReference>
<evidence type="ECO:0000313" key="3">
    <source>
        <dbReference type="Proteomes" id="UP001476798"/>
    </source>
</evidence>
<sequence length="387" mass="44666">METIRIRRAGYPIRYTFVEFVDRYRVLMPGVKPAYKQDHHDMLLEIERDKAITDKVILIQKVVRGFKDRKLCASYHVARQRITGFQGRCRGFLVRRAFRHRLWAVITIQAYTRGMIARRLYKRLKGEMEKARMEPVNDSDMVDKMFGFLGTTNSLPGQEGQAPAGFEDLEHSHHELVEEDLDEALPLPEDDEEEDLSEYKFVKYAATYFQGTTTHTYVRRPLKQPLLFHDDEGDQLAALAVWITVLRFMGDLPEPKYHTAISDGSEKIPVMTKIYETLGKKTHKRELQALQGEGETSPSESHKKNSVRHKLVSLTLKKKSKITEEVRSWTRAVSSFWRIKKENHTAMHYRSPSASMTASTVSMATACWKIGRPPTWRNFTSLLGTGS</sequence>
<dbReference type="PANTHER" id="PTHR22692:SF34">
    <property type="entry name" value="MYOSIN VIIA"/>
    <property type="match status" value="1"/>
</dbReference>
<dbReference type="InterPro" id="IPR027417">
    <property type="entry name" value="P-loop_NTPase"/>
</dbReference>
<evidence type="ECO:0000313" key="2">
    <source>
        <dbReference type="EMBL" id="MEQ2185833.1"/>
    </source>
</evidence>
<dbReference type="SMART" id="SM00015">
    <property type="entry name" value="IQ"/>
    <property type="match status" value="3"/>
</dbReference>
<dbReference type="Proteomes" id="UP001476798">
    <property type="component" value="Unassembled WGS sequence"/>
</dbReference>
<dbReference type="SUPFAM" id="SSF52540">
    <property type="entry name" value="P-loop containing nucleoside triphosphate hydrolases"/>
    <property type="match status" value="1"/>
</dbReference>
<dbReference type="EMBL" id="JAHRIO010082209">
    <property type="protein sequence ID" value="MEQ2185833.1"/>
    <property type="molecule type" value="Genomic_DNA"/>
</dbReference>
<proteinExistence type="predicted"/>
<evidence type="ECO:0000259" key="1">
    <source>
        <dbReference type="PROSITE" id="PS51016"/>
    </source>
</evidence>
<gene>
    <name evidence="2" type="ORF">GOODEAATRI_022195</name>
</gene>
<protein>
    <recommendedName>
        <fullName evidence="1">MyTH4 domain-containing protein</fullName>
    </recommendedName>
</protein>
<feature type="domain" description="MyTH4" evidence="1">
    <location>
        <begin position="217"/>
        <end position="387"/>
    </location>
</feature>